<dbReference type="PROSITE" id="PS50011">
    <property type="entry name" value="PROTEIN_KINASE_DOM"/>
    <property type="match status" value="1"/>
</dbReference>
<dbReference type="InterPro" id="IPR004147">
    <property type="entry name" value="ABC1_dom"/>
</dbReference>
<comment type="caution">
    <text evidence="2">The sequence shown here is derived from an EMBL/GenBank/DDBJ whole genome shotgun (WGS) entry which is preliminary data.</text>
</comment>
<sequence length="436" mass="50355">MKTLDSIPTGKMERAGKLVKTGVKIGGNYVKYYGKKLVNSENAKEELDENNAADIYDGLKSLKGSALKVAQMLSMEKNLLPRAYVDKFSLSQFSVPPLSAPLVRKTFKRYLNQYPEEVYDHFERNSINAASIGQVHKATKNGKELAVKIQYPGVAESISSDLALVKPIAIKMFNLKGKDSEKYFKEVENKLIEETNYILELEQSKEITEACTVIPNMAFPIYYPELSSERILTMDWMKGKHLSEFTAQPFDTQLGNKLGQALWDFYMFQIHHLRKVHADPHPGNFLVSEQNTLIAIDFGCIKQIPDEFYTPYFELAKEENINNNAVFMEKLYDLEILTPTDSEQELEFFKALFKEMLSLFTSPFHKEEFDFGDEVFWSKIADLSERYSKDEQIRKMNGNRGSKHFLYMNRTFFGLYNLLHDLKAKVQVNHFKKYVD</sequence>
<dbReference type="EMBL" id="JAMFMA010000005">
    <property type="protein sequence ID" value="MCL6275648.1"/>
    <property type="molecule type" value="Genomic_DNA"/>
</dbReference>
<reference evidence="2 3" key="1">
    <citation type="submission" date="2022-05" db="EMBL/GenBank/DDBJ databases">
        <authorList>
            <person name="Park J.-S."/>
        </authorList>
    </citation>
    <scope>NUCLEOTIDE SEQUENCE [LARGE SCALE GENOMIC DNA]</scope>
    <source>
        <strain evidence="2 3">2012CJ35-5</strain>
    </source>
</reference>
<protein>
    <submittedName>
        <fullName evidence="2">AarF/UbiB family protein</fullName>
    </submittedName>
</protein>
<dbReference type="Proteomes" id="UP001203607">
    <property type="component" value="Unassembled WGS sequence"/>
</dbReference>
<evidence type="ECO:0000259" key="1">
    <source>
        <dbReference type="PROSITE" id="PS50011"/>
    </source>
</evidence>
<dbReference type="PANTHER" id="PTHR43851:SF3">
    <property type="entry name" value="COENZYME Q8"/>
    <property type="match status" value="1"/>
</dbReference>
<accession>A0ABT0PW86</accession>
<keyword evidence="3" id="KW-1185">Reference proteome</keyword>
<dbReference type="RefSeq" id="WP_249658834.1">
    <property type="nucleotide sequence ID" value="NZ_JAMFMA010000005.1"/>
</dbReference>
<dbReference type="Gene3D" id="1.10.510.10">
    <property type="entry name" value="Transferase(Phosphotransferase) domain 1"/>
    <property type="match status" value="1"/>
</dbReference>
<dbReference type="InterPro" id="IPR051409">
    <property type="entry name" value="Atypical_kinase_ADCK"/>
</dbReference>
<proteinExistence type="predicted"/>
<evidence type="ECO:0000313" key="3">
    <source>
        <dbReference type="Proteomes" id="UP001203607"/>
    </source>
</evidence>
<dbReference type="InterPro" id="IPR000719">
    <property type="entry name" value="Prot_kinase_dom"/>
</dbReference>
<dbReference type="PANTHER" id="PTHR43851">
    <property type="match status" value="1"/>
</dbReference>
<evidence type="ECO:0000313" key="2">
    <source>
        <dbReference type="EMBL" id="MCL6275648.1"/>
    </source>
</evidence>
<name>A0ABT0PW86_9FLAO</name>
<dbReference type="InterPro" id="IPR011009">
    <property type="entry name" value="Kinase-like_dom_sf"/>
</dbReference>
<organism evidence="2 3">
    <name type="scientific">Flagellimonas spongiicola</name>
    <dbReference type="NCBI Taxonomy" id="2942208"/>
    <lineage>
        <taxon>Bacteria</taxon>
        <taxon>Pseudomonadati</taxon>
        <taxon>Bacteroidota</taxon>
        <taxon>Flavobacteriia</taxon>
        <taxon>Flavobacteriales</taxon>
        <taxon>Flavobacteriaceae</taxon>
        <taxon>Flagellimonas</taxon>
    </lineage>
</organism>
<dbReference type="SUPFAM" id="SSF56112">
    <property type="entry name" value="Protein kinase-like (PK-like)"/>
    <property type="match status" value="1"/>
</dbReference>
<gene>
    <name evidence="2" type="ORF">M3P19_16660</name>
</gene>
<feature type="domain" description="Protein kinase" evidence="1">
    <location>
        <begin position="121"/>
        <end position="436"/>
    </location>
</feature>
<dbReference type="Pfam" id="PF03109">
    <property type="entry name" value="ABC1"/>
    <property type="match status" value="1"/>
</dbReference>